<evidence type="ECO:0008006" key="3">
    <source>
        <dbReference type="Google" id="ProtNLM"/>
    </source>
</evidence>
<evidence type="ECO:0000313" key="1">
    <source>
        <dbReference type="EMBL" id="MFD1234437.1"/>
    </source>
</evidence>
<dbReference type="EMBL" id="JBHTMB010000129">
    <property type="protein sequence ID" value="MFD1234437.1"/>
    <property type="molecule type" value="Genomic_DNA"/>
</dbReference>
<gene>
    <name evidence="1" type="ORF">ACFQ34_14195</name>
</gene>
<protein>
    <recommendedName>
        <fullName evidence="3">Excreted virulence factor EspC (Type VII ESX diderm)</fullName>
    </recommendedName>
</protein>
<name>A0ABW3VHD4_9PSEU</name>
<proteinExistence type="predicted"/>
<reference evidence="2" key="1">
    <citation type="journal article" date="2019" name="Int. J. Syst. Evol. Microbiol.">
        <title>The Global Catalogue of Microorganisms (GCM) 10K type strain sequencing project: providing services to taxonomists for standard genome sequencing and annotation.</title>
        <authorList>
            <consortium name="The Broad Institute Genomics Platform"/>
            <consortium name="The Broad Institute Genome Sequencing Center for Infectious Disease"/>
            <person name="Wu L."/>
            <person name="Ma J."/>
        </authorList>
    </citation>
    <scope>NUCLEOTIDE SEQUENCE [LARGE SCALE GENOMIC DNA]</scope>
    <source>
        <strain evidence="2">CCUG 49018</strain>
    </source>
</reference>
<dbReference type="Proteomes" id="UP001597182">
    <property type="component" value="Unassembled WGS sequence"/>
</dbReference>
<accession>A0ABW3VHD4</accession>
<evidence type="ECO:0000313" key="2">
    <source>
        <dbReference type="Proteomes" id="UP001597182"/>
    </source>
</evidence>
<sequence>MTDGGYTVDVVMLARHGADVGAVAGKIREAAVAGSRLGPDAYGLVGRVFSGAAIRGAQGAARAVTTLADAGARTAQHLGEAAAAYAEAERRAAGLWRTVGR</sequence>
<keyword evidence="2" id="KW-1185">Reference proteome</keyword>
<dbReference type="RefSeq" id="WP_013678515.1">
    <property type="nucleotide sequence ID" value="NZ_BAABKS010000035.1"/>
</dbReference>
<organism evidence="1 2">
    <name type="scientific">Pseudonocardia benzenivorans</name>
    <dbReference type="NCBI Taxonomy" id="228005"/>
    <lineage>
        <taxon>Bacteria</taxon>
        <taxon>Bacillati</taxon>
        <taxon>Actinomycetota</taxon>
        <taxon>Actinomycetes</taxon>
        <taxon>Pseudonocardiales</taxon>
        <taxon>Pseudonocardiaceae</taxon>
        <taxon>Pseudonocardia</taxon>
    </lineage>
</organism>
<comment type="caution">
    <text evidence="1">The sequence shown here is derived from an EMBL/GenBank/DDBJ whole genome shotgun (WGS) entry which is preliminary data.</text>
</comment>